<dbReference type="AlphaFoldDB" id="A0A0C2F448"/>
<dbReference type="GO" id="GO:0000146">
    <property type="term" value="F:microfilament motor activity"/>
    <property type="evidence" value="ECO:0007669"/>
    <property type="project" value="TreeGrafter"/>
</dbReference>
<keyword evidence="3 4" id="KW-0009">Actin-binding</keyword>
<dbReference type="GO" id="GO:0016459">
    <property type="term" value="C:myosin complex"/>
    <property type="evidence" value="ECO:0007669"/>
    <property type="project" value="UniProtKB-KW"/>
</dbReference>
<dbReference type="GO" id="GO:0005524">
    <property type="term" value="F:ATP binding"/>
    <property type="evidence" value="ECO:0007669"/>
    <property type="project" value="UniProtKB-KW"/>
</dbReference>
<keyword evidence="2" id="KW-0067">ATP-binding</keyword>
<dbReference type="OrthoDB" id="5862750at2759"/>
<dbReference type="EMBL" id="KN787090">
    <property type="protein sequence ID" value="KIH43310.1"/>
    <property type="molecule type" value="Genomic_DNA"/>
</dbReference>
<feature type="domain" description="Myosin motor" evidence="5">
    <location>
        <begin position="1"/>
        <end position="118"/>
    </location>
</feature>
<accession>A0A0C2F448</accession>
<evidence type="ECO:0000313" key="7">
    <source>
        <dbReference type="Proteomes" id="UP000054047"/>
    </source>
</evidence>
<keyword evidence="4" id="KW-0518">Myosin</keyword>
<name>A0A0C2F448_9BILA</name>
<comment type="similarity">
    <text evidence="4">Belongs to the TRAFAC class myosin-kinesin ATPase superfamily. Myosin family.</text>
</comment>
<evidence type="ECO:0000313" key="6">
    <source>
        <dbReference type="EMBL" id="KIH43310.1"/>
    </source>
</evidence>
<dbReference type="InterPro" id="IPR027417">
    <property type="entry name" value="P-loop_NTPase"/>
</dbReference>
<evidence type="ECO:0000256" key="3">
    <source>
        <dbReference type="ARBA" id="ARBA00023203"/>
    </source>
</evidence>
<dbReference type="PANTHER" id="PTHR13140">
    <property type="entry name" value="MYOSIN"/>
    <property type="match status" value="1"/>
</dbReference>
<gene>
    <name evidence="6" type="ORF">ANCDUO_26687</name>
</gene>
<keyword evidence="4" id="KW-0505">Motor protein</keyword>
<evidence type="ECO:0000256" key="1">
    <source>
        <dbReference type="ARBA" id="ARBA00022741"/>
    </source>
</evidence>
<protein>
    <recommendedName>
        <fullName evidence="5">Myosin motor domain-containing protein</fullName>
    </recommendedName>
</protein>
<dbReference type="Proteomes" id="UP000054047">
    <property type="component" value="Unassembled WGS sequence"/>
</dbReference>
<dbReference type="GO" id="GO:0007015">
    <property type="term" value="P:actin filament organization"/>
    <property type="evidence" value="ECO:0007669"/>
    <property type="project" value="TreeGrafter"/>
</dbReference>
<organism evidence="6 7">
    <name type="scientific">Ancylostoma duodenale</name>
    <dbReference type="NCBI Taxonomy" id="51022"/>
    <lineage>
        <taxon>Eukaryota</taxon>
        <taxon>Metazoa</taxon>
        <taxon>Ecdysozoa</taxon>
        <taxon>Nematoda</taxon>
        <taxon>Chromadorea</taxon>
        <taxon>Rhabditida</taxon>
        <taxon>Rhabditina</taxon>
        <taxon>Rhabditomorpha</taxon>
        <taxon>Strongyloidea</taxon>
        <taxon>Ancylostomatidae</taxon>
        <taxon>Ancylostomatinae</taxon>
        <taxon>Ancylostoma</taxon>
    </lineage>
</organism>
<dbReference type="Gene3D" id="1.20.58.530">
    <property type="match status" value="1"/>
</dbReference>
<dbReference type="PANTHER" id="PTHR13140:SF706">
    <property type="entry name" value="DILUTE CLASS UNCONVENTIONAL MYOSIN, ISOFORM C"/>
    <property type="match status" value="1"/>
</dbReference>
<feature type="non-terminal residue" evidence="6">
    <location>
        <position position="118"/>
    </location>
</feature>
<keyword evidence="7" id="KW-1185">Reference proteome</keyword>
<dbReference type="GO" id="GO:0005737">
    <property type="term" value="C:cytoplasm"/>
    <property type="evidence" value="ECO:0007669"/>
    <property type="project" value="TreeGrafter"/>
</dbReference>
<dbReference type="InterPro" id="IPR001609">
    <property type="entry name" value="Myosin_head_motor_dom-like"/>
</dbReference>
<evidence type="ECO:0000256" key="4">
    <source>
        <dbReference type="PROSITE-ProRule" id="PRU00782"/>
    </source>
</evidence>
<proteinExistence type="inferred from homology"/>
<comment type="caution">
    <text evidence="4">Lacks conserved residue(s) required for the propagation of feature annotation.</text>
</comment>
<dbReference type="PROSITE" id="PS51456">
    <property type="entry name" value="MYOSIN_MOTOR"/>
    <property type="match status" value="1"/>
</dbReference>
<dbReference type="SUPFAM" id="SSF52540">
    <property type="entry name" value="P-loop containing nucleoside triphosphate hydrolases"/>
    <property type="match status" value="1"/>
</dbReference>
<feature type="non-terminal residue" evidence="6">
    <location>
        <position position="1"/>
    </location>
</feature>
<dbReference type="Pfam" id="PF00063">
    <property type="entry name" value="Myosin_head"/>
    <property type="match status" value="1"/>
</dbReference>
<keyword evidence="1" id="KW-0547">Nucleotide-binding</keyword>
<dbReference type="GO" id="GO:0016020">
    <property type="term" value="C:membrane"/>
    <property type="evidence" value="ECO:0007669"/>
    <property type="project" value="TreeGrafter"/>
</dbReference>
<reference evidence="6 7" key="1">
    <citation type="submission" date="2013-12" db="EMBL/GenBank/DDBJ databases">
        <title>Draft genome of the parsitic nematode Ancylostoma duodenale.</title>
        <authorList>
            <person name="Mitreva M."/>
        </authorList>
    </citation>
    <scope>NUCLEOTIDE SEQUENCE [LARGE SCALE GENOMIC DNA]</scope>
    <source>
        <strain evidence="6 7">Zhejiang</strain>
    </source>
</reference>
<sequence>HVFKLEQEEYEREELSWVRIDFHDNQPTIELIEGRPGLIDYLDEQSKVVNGSDAAWLNRITNCATLKKNSQLQMPRIKSTKFIVKHFAAEVPYTVDGFLEKNKDAVSKQLLELVAKTK</sequence>
<evidence type="ECO:0000259" key="5">
    <source>
        <dbReference type="PROSITE" id="PS51456"/>
    </source>
</evidence>
<evidence type="ECO:0000256" key="2">
    <source>
        <dbReference type="ARBA" id="ARBA00022840"/>
    </source>
</evidence>
<dbReference type="GO" id="GO:0051015">
    <property type="term" value="F:actin filament binding"/>
    <property type="evidence" value="ECO:0007669"/>
    <property type="project" value="TreeGrafter"/>
</dbReference>